<evidence type="ECO:0008006" key="3">
    <source>
        <dbReference type="Google" id="ProtNLM"/>
    </source>
</evidence>
<sequence>MAFSYAPRVRRFSSAADVVNFIVASADSPLIALAVRHLTITLHHPIAPQALQQCLSITPNVEDLILFLPPNPPGDILDDVHLPRLQLFKTNLPHQSLLHFLPTHDSLTDLCLGACGRGAEEDSCLLCVLDLMGIVVAECPVSCIRAVAHPTLFRLTGEIDRQSLPNGPAILRSIHAPLASLHALTLDFYPGDYDILQFLVRVVPQLQKLKLLERPGTYHRENHTRRAWNDAARWFASLLQLQWLEELAIRTASSITWSSKGVDREGKTLMRWVARSPRAAKRNARAIEHPALTSLRLWYRTREPAGGILTYWSKSSGVWKNILRATPPPQDTFF</sequence>
<proteinExistence type="predicted"/>
<organism evidence="1 2">
    <name type="scientific">Ganoderma sinense ZZ0214-1</name>
    <dbReference type="NCBI Taxonomy" id="1077348"/>
    <lineage>
        <taxon>Eukaryota</taxon>
        <taxon>Fungi</taxon>
        <taxon>Dikarya</taxon>
        <taxon>Basidiomycota</taxon>
        <taxon>Agaricomycotina</taxon>
        <taxon>Agaricomycetes</taxon>
        <taxon>Polyporales</taxon>
        <taxon>Polyporaceae</taxon>
        <taxon>Ganoderma</taxon>
    </lineage>
</organism>
<name>A0A2G8S3W0_9APHY</name>
<reference evidence="1 2" key="1">
    <citation type="journal article" date="2015" name="Sci. Rep.">
        <title>Chromosome-level genome map provides insights into diverse defense mechanisms in the medicinal fungus Ganoderma sinense.</title>
        <authorList>
            <person name="Zhu Y."/>
            <person name="Xu J."/>
            <person name="Sun C."/>
            <person name="Zhou S."/>
            <person name="Xu H."/>
            <person name="Nelson D.R."/>
            <person name="Qian J."/>
            <person name="Song J."/>
            <person name="Luo H."/>
            <person name="Xiang L."/>
            <person name="Li Y."/>
            <person name="Xu Z."/>
            <person name="Ji A."/>
            <person name="Wang L."/>
            <person name="Lu S."/>
            <person name="Hayward A."/>
            <person name="Sun W."/>
            <person name="Li X."/>
            <person name="Schwartz D.C."/>
            <person name="Wang Y."/>
            <person name="Chen S."/>
        </authorList>
    </citation>
    <scope>NUCLEOTIDE SEQUENCE [LARGE SCALE GENOMIC DNA]</scope>
    <source>
        <strain evidence="1 2">ZZ0214-1</strain>
    </source>
</reference>
<dbReference type="OrthoDB" id="2745635at2759"/>
<keyword evidence="2" id="KW-1185">Reference proteome</keyword>
<gene>
    <name evidence="1" type="ORF">GSI_08511</name>
</gene>
<evidence type="ECO:0000313" key="2">
    <source>
        <dbReference type="Proteomes" id="UP000230002"/>
    </source>
</evidence>
<dbReference type="Proteomes" id="UP000230002">
    <property type="component" value="Unassembled WGS sequence"/>
</dbReference>
<protein>
    <recommendedName>
        <fullName evidence="3">F-box domain-containing protein</fullName>
    </recommendedName>
</protein>
<accession>A0A2G8S3W0</accession>
<evidence type="ECO:0000313" key="1">
    <source>
        <dbReference type="EMBL" id="PIL28473.1"/>
    </source>
</evidence>
<dbReference type="AlphaFoldDB" id="A0A2G8S3W0"/>
<dbReference type="EMBL" id="AYKW01000023">
    <property type="protein sequence ID" value="PIL28473.1"/>
    <property type="molecule type" value="Genomic_DNA"/>
</dbReference>
<comment type="caution">
    <text evidence="1">The sequence shown here is derived from an EMBL/GenBank/DDBJ whole genome shotgun (WGS) entry which is preliminary data.</text>
</comment>